<feature type="transmembrane region" description="Helical" evidence="1">
    <location>
        <begin position="124"/>
        <end position="141"/>
    </location>
</feature>
<name>A0ABY3SGQ6_9BACL</name>
<evidence type="ECO:0000256" key="1">
    <source>
        <dbReference type="SAM" id="Phobius"/>
    </source>
</evidence>
<feature type="transmembrane region" description="Helical" evidence="1">
    <location>
        <begin position="147"/>
        <end position="165"/>
    </location>
</feature>
<dbReference type="Proteomes" id="UP001649230">
    <property type="component" value="Chromosome"/>
</dbReference>
<evidence type="ECO:0000313" key="2">
    <source>
        <dbReference type="EMBL" id="UJF33032.1"/>
    </source>
</evidence>
<feature type="transmembrane region" description="Helical" evidence="1">
    <location>
        <begin position="70"/>
        <end position="89"/>
    </location>
</feature>
<protein>
    <submittedName>
        <fullName evidence="2">Uncharacterized protein</fullName>
    </submittedName>
</protein>
<keyword evidence="1" id="KW-0812">Transmembrane</keyword>
<dbReference type="EMBL" id="CP090978">
    <property type="protein sequence ID" value="UJF33032.1"/>
    <property type="molecule type" value="Genomic_DNA"/>
</dbReference>
<keyword evidence="1" id="KW-1133">Transmembrane helix</keyword>
<feature type="transmembrane region" description="Helical" evidence="1">
    <location>
        <begin position="101"/>
        <end position="119"/>
    </location>
</feature>
<keyword evidence="1" id="KW-0472">Membrane</keyword>
<reference evidence="2 3" key="1">
    <citation type="journal article" date="2024" name="Int. J. Syst. Evol. Microbiol.">
        <title>Paenibacillus hexagrammi sp. nov., a novel bacterium isolated from the gut content of Hexagrammos agrammus.</title>
        <authorList>
            <person name="Jung H.K."/>
            <person name="Kim D.G."/>
            <person name="Zin H."/>
            <person name="Park J."/>
            <person name="Jung H."/>
            <person name="Kim Y.O."/>
            <person name="Kong H.J."/>
            <person name="Kim J.W."/>
            <person name="Kim Y.S."/>
        </authorList>
    </citation>
    <scope>NUCLEOTIDE SEQUENCE [LARGE SCALE GENOMIC DNA]</scope>
    <source>
        <strain evidence="2 3">YPD9-1</strain>
    </source>
</reference>
<organism evidence="2 3">
    <name type="scientific">Paenibacillus hexagrammi</name>
    <dbReference type="NCBI Taxonomy" id="2908839"/>
    <lineage>
        <taxon>Bacteria</taxon>
        <taxon>Bacillati</taxon>
        <taxon>Bacillota</taxon>
        <taxon>Bacilli</taxon>
        <taxon>Bacillales</taxon>
        <taxon>Paenibacillaceae</taxon>
        <taxon>Paenibacillus</taxon>
    </lineage>
</organism>
<evidence type="ECO:0000313" key="3">
    <source>
        <dbReference type="Proteomes" id="UP001649230"/>
    </source>
</evidence>
<sequence length="181" mass="20141">MKKMQWIGVLGGLLWIVCWTKVSMYPPAPLGGYREGEDVHGLLITAILLLVIGQVFWIRAERAHVGTAALISQAVVSAAILLMAIGRFIQSLGGDPQPTVAIGWILTVLSMLVFSMTLGKPYTFWSRALILLTALCFAFLSELDWRSWLALPYGICWSILFLVPVRRKSRESAKVLNRLNL</sequence>
<feature type="transmembrane region" description="Helical" evidence="1">
    <location>
        <begin position="40"/>
        <end position="58"/>
    </location>
</feature>
<dbReference type="RefSeq" id="WP_235119374.1">
    <property type="nucleotide sequence ID" value="NZ_CP090978.1"/>
</dbReference>
<gene>
    <name evidence="2" type="ORF">L0M14_26250</name>
</gene>
<proteinExistence type="predicted"/>
<keyword evidence="3" id="KW-1185">Reference proteome</keyword>
<accession>A0ABY3SGQ6</accession>